<name>A0ABY7E945_MYAAR</name>
<protein>
    <recommendedName>
        <fullName evidence="3">CD80-like immunoglobulin C2-set domain-containing protein</fullName>
    </recommendedName>
</protein>
<feature type="chain" id="PRO_5045268546" description="CD80-like immunoglobulin C2-set domain-containing protein" evidence="2">
    <location>
        <begin position="21"/>
        <end position="494"/>
    </location>
</feature>
<dbReference type="Gene3D" id="2.60.40.10">
    <property type="entry name" value="Immunoglobulins"/>
    <property type="match status" value="1"/>
</dbReference>
<evidence type="ECO:0000259" key="3">
    <source>
        <dbReference type="Pfam" id="PF08205"/>
    </source>
</evidence>
<evidence type="ECO:0000313" key="4">
    <source>
        <dbReference type="EMBL" id="WAR06360.1"/>
    </source>
</evidence>
<dbReference type="EMBL" id="CP111016">
    <property type="protein sequence ID" value="WAR06360.1"/>
    <property type="molecule type" value="Genomic_DNA"/>
</dbReference>
<proteinExistence type="predicted"/>
<dbReference type="SUPFAM" id="SSF48726">
    <property type="entry name" value="Immunoglobulin"/>
    <property type="match status" value="1"/>
</dbReference>
<keyword evidence="5" id="KW-1185">Reference proteome</keyword>
<sequence length="494" mass="55602">MDLLYLLILFALSFTRESETACGNLTYLEPAFQWRNVTFVFEPDNYQSDILPILKNEQYNMGGQRVSVSADPTRSVYLIVLNTYVGGRNYAGTYFSVTHNKCSSDRVRLDLRGYVELGYFPALSVINKYHLYVRQWYNATSSSDMHLLDDYLSERKDPNWEFVLTIHNVNRWTSGNYSVRCTDDRPGRNKFTQPVEINVIGKPSLHSYNHTSECDDCLVGINGQDLGSHIYCHTTGGTVPTIYVGDRKVTVHFVSNDTYRPSYVASKDDHMKVVTCSVFNAAMATPLNTSSKLYVAVKPDNAVLAVPTLKEGEPAEITCSSKGGRPPSTLTLMIGTMNVTANASTTTILNEEFGSFTTQIVLEAAAKREWQTREVICSQRTPLFSSYKTEKEIIDCKYPPSEILLESPDMPSRLQDIYNLILEWTSNKPSLLEGIIPKEITNARSIRSIMNVSVTKEDLGKVLICNAVCSSFQRDISKSYALLVPCRFLQTLRI</sequence>
<organism evidence="4 5">
    <name type="scientific">Mya arenaria</name>
    <name type="common">Soft-shell clam</name>
    <dbReference type="NCBI Taxonomy" id="6604"/>
    <lineage>
        <taxon>Eukaryota</taxon>
        <taxon>Metazoa</taxon>
        <taxon>Spiralia</taxon>
        <taxon>Lophotrochozoa</taxon>
        <taxon>Mollusca</taxon>
        <taxon>Bivalvia</taxon>
        <taxon>Autobranchia</taxon>
        <taxon>Heteroconchia</taxon>
        <taxon>Euheterodonta</taxon>
        <taxon>Imparidentia</taxon>
        <taxon>Neoheterodontei</taxon>
        <taxon>Myida</taxon>
        <taxon>Myoidea</taxon>
        <taxon>Myidae</taxon>
        <taxon>Mya</taxon>
    </lineage>
</organism>
<dbReference type="Proteomes" id="UP001164746">
    <property type="component" value="Chromosome 5"/>
</dbReference>
<keyword evidence="2" id="KW-0732">Signal</keyword>
<reference evidence="4" key="1">
    <citation type="submission" date="2022-11" db="EMBL/GenBank/DDBJ databases">
        <title>Centuries of genome instability and evolution in soft-shell clam transmissible cancer (bioRxiv).</title>
        <authorList>
            <person name="Hart S.F.M."/>
            <person name="Yonemitsu M.A."/>
            <person name="Giersch R.M."/>
            <person name="Beal B.F."/>
            <person name="Arriagada G."/>
            <person name="Davis B.W."/>
            <person name="Ostrander E.A."/>
            <person name="Goff S.P."/>
            <person name="Metzger M.J."/>
        </authorList>
    </citation>
    <scope>NUCLEOTIDE SEQUENCE</scope>
    <source>
        <strain evidence="4">MELC-2E11</strain>
        <tissue evidence="4">Siphon/mantle</tissue>
    </source>
</reference>
<evidence type="ECO:0000313" key="5">
    <source>
        <dbReference type="Proteomes" id="UP001164746"/>
    </source>
</evidence>
<evidence type="ECO:0000256" key="1">
    <source>
        <dbReference type="ARBA" id="ARBA00023157"/>
    </source>
</evidence>
<feature type="domain" description="CD80-like immunoglobulin C2-set" evidence="3">
    <location>
        <begin position="313"/>
        <end position="385"/>
    </location>
</feature>
<dbReference type="InterPro" id="IPR013162">
    <property type="entry name" value="CD80_C2-set"/>
</dbReference>
<evidence type="ECO:0000256" key="2">
    <source>
        <dbReference type="SAM" id="SignalP"/>
    </source>
</evidence>
<dbReference type="InterPro" id="IPR036179">
    <property type="entry name" value="Ig-like_dom_sf"/>
</dbReference>
<gene>
    <name evidence="4" type="ORF">MAR_021729</name>
</gene>
<dbReference type="InterPro" id="IPR013783">
    <property type="entry name" value="Ig-like_fold"/>
</dbReference>
<accession>A0ABY7E945</accession>
<keyword evidence="1" id="KW-1015">Disulfide bond</keyword>
<dbReference type="Pfam" id="PF08205">
    <property type="entry name" value="C2-set_2"/>
    <property type="match status" value="1"/>
</dbReference>
<feature type="signal peptide" evidence="2">
    <location>
        <begin position="1"/>
        <end position="20"/>
    </location>
</feature>